<dbReference type="EMBL" id="QKWH01000001">
    <property type="protein sequence ID" value="PZR55236.1"/>
    <property type="molecule type" value="Genomic_DNA"/>
</dbReference>
<organism evidence="1 2">
    <name type="scientific">Xylanimonas oleitrophica</name>
    <dbReference type="NCBI Taxonomy" id="2607479"/>
    <lineage>
        <taxon>Bacteria</taxon>
        <taxon>Bacillati</taxon>
        <taxon>Actinomycetota</taxon>
        <taxon>Actinomycetes</taxon>
        <taxon>Micrococcales</taxon>
        <taxon>Promicromonosporaceae</taxon>
        <taxon>Xylanimonas</taxon>
    </lineage>
</organism>
<proteinExistence type="predicted"/>
<sequence>MSTTYKATATREGQWWVIDVDGVGVTQERTLRDAPDQARDLVATMLDVAPETVEIDLHVDLDGFEVEVAAARRESAEAAAAQQRAARRAREVATSLRERGLSVTDTAVVLGVSRGRVSQLVG</sequence>
<gene>
    <name evidence="1" type="ORF">DNL40_02375</name>
</gene>
<evidence type="ECO:0000313" key="2">
    <source>
        <dbReference type="Proteomes" id="UP000248783"/>
    </source>
</evidence>
<dbReference type="RefSeq" id="WP_111249600.1">
    <property type="nucleotide sequence ID" value="NZ_QKWH01000001.1"/>
</dbReference>
<reference evidence="1 2" key="1">
    <citation type="submission" date="2018-06" db="EMBL/GenBank/DDBJ databases">
        <title>Whole genome sequencing of a novel hydrocarbon degrading bacterial strain, PW21 isolated from oil contaminated produced water sample.</title>
        <authorList>
            <person name="Nagkirti P."/>
            <person name="Shaikh A."/>
            <person name="Gowdaman V."/>
            <person name="Engineer A.E."/>
            <person name="Dagar S."/>
            <person name="Dhakephalkar P.K."/>
        </authorList>
    </citation>
    <scope>NUCLEOTIDE SEQUENCE [LARGE SCALE GENOMIC DNA]</scope>
    <source>
        <strain evidence="1 2">PW21</strain>
    </source>
</reference>
<keyword evidence="2" id="KW-1185">Reference proteome</keyword>
<dbReference type="Proteomes" id="UP000248783">
    <property type="component" value="Unassembled WGS sequence"/>
</dbReference>
<accession>A0A2W5X2T9</accession>
<protein>
    <submittedName>
        <fullName evidence="1">Antitoxin HicB</fullName>
    </submittedName>
</protein>
<dbReference type="AlphaFoldDB" id="A0A2W5X2T9"/>
<comment type="caution">
    <text evidence="1">The sequence shown here is derived from an EMBL/GenBank/DDBJ whole genome shotgun (WGS) entry which is preliminary data.</text>
</comment>
<name>A0A2W5X2T9_9MICO</name>
<evidence type="ECO:0000313" key="1">
    <source>
        <dbReference type="EMBL" id="PZR55236.1"/>
    </source>
</evidence>